<evidence type="ECO:0000313" key="2">
    <source>
        <dbReference type="Proteomes" id="UP000887575"/>
    </source>
</evidence>
<protein>
    <submittedName>
        <fullName evidence="3">Thioredoxin domain-containing protein</fullName>
    </submittedName>
</protein>
<dbReference type="WBParaSite" id="MBELARI_LOCUS10090.2">
    <property type="protein sequence ID" value="MBELARI_LOCUS10090.2"/>
    <property type="gene ID" value="MBELARI_LOCUS10090"/>
</dbReference>
<evidence type="ECO:0000256" key="1">
    <source>
        <dbReference type="SAM" id="MobiDB-lite"/>
    </source>
</evidence>
<dbReference type="Proteomes" id="UP000887575">
    <property type="component" value="Unassembled WGS sequence"/>
</dbReference>
<feature type="compositionally biased region" description="Basic and acidic residues" evidence="1">
    <location>
        <begin position="16"/>
        <end position="25"/>
    </location>
</feature>
<name>A0AAF3E851_9BILA</name>
<feature type="region of interest" description="Disordered" evidence="1">
    <location>
        <begin position="1"/>
        <end position="56"/>
    </location>
</feature>
<keyword evidence="2" id="KW-1185">Reference proteome</keyword>
<feature type="compositionally biased region" description="Basic and acidic residues" evidence="1">
    <location>
        <begin position="151"/>
        <end position="163"/>
    </location>
</feature>
<proteinExistence type="predicted"/>
<organism evidence="2 3">
    <name type="scientific">Mesorhabditis belari</name>
    <dbReference type="NCBI Taxonomy" id="2138241"/>
    <lineage>
        <taxon>Eukaryota</taxon>
        <taxon>Metazoa</taxon>
        <taxon>Ecdysozoa</taxon>
        <taxon>Nematoda</taxon>
        <taxon>Chromadorea</taxon>
        <taxon>Rhabditida</taxon>
        <taxon>Rhabditina</taxon>
        <taxon>Rhabditomorpha</taxon>
        <taxon>Rhabditoidea</taxon>
        <taxon>Rhabditidae</taxon>
        <taxon>Mesorhabditinae</taxon>
        <taxon>Mesorhabditis</taxon>
    </lineage>
</organism>
<reference evidence="3" key="1">
    <citation type="submission" date="2024-02" db="UniProtKB">
        <authorList>
            <consortium name="WormBaseParasite"/>
        </authorList>
    </citation>
    <scope>IDENTIFICATION</scope>
</reference>
<feature type="compositionally biased region" description="Basic and acidic residues" evidence="1">
    <location>
        <begin position="35"/>
        <end position="47"/>
    </location>
</feature>
<feature type="region of interest" description="Disordered" evidence="1">
    <location>
        <begin position="146"/>
        <end position="173"/>
    </location>
</feature>
<dbReference type="AlphaFoldDB" id="A0AAF3E851"/>
<accession>A0AAF3E851</accession>
<sequence length="194" mass="22538">MRRWKMNTKGGSDSTDEPRAKRKIEQVSARFGRINLDRHSPFEHHSDDEESTMEDSDPIAFVEEPPDDPIPNTYKEVHLDNMLKQYLNNARHSGDFKFMMNNHVRPDALVPYHHTGHPIVYPSIQEILRDEEWHHLSPQTSPPLITFPFEDEAHSDDQNREDTETISSASSPIQIVEVHDPVEVPMDYEAMELE</sequence>
<evidence type="ECO:0000313" key="3">
    <source>
        <dbReference type="WBParaSite" id="MBELARI_LOCUS10090.2"/>
    </source>
</evidence>